<keyword evidence="3" id="KW-0863">Zinc-finger</keyword>
<dbReference type="AlphaFoldDB" id="N6UJK7"/>
<feature type="non-terminal residue" evidence="6">
    <location>
        <position position="393"/>
    </location>
</feature>
<dbReference type="OrthoDB" id="1751331at2759"/>
<dbReference type="PANTHER" id="PTHR47027">
    <property type="entry name" value="REVERSE TRANSCRIPTASE DOMAIN-CONTAINING PROTEIN"/>
    <property type="match status" value="1"/>
</dbReference>
<dbReference type="HOGENOM" id="CLU_703179_0_0_1"/>
<sequence>MKSKLTELCAMNNNNPGHNDFPDDIWNNIKQNILAVFAAFLVPTTTTKKNKPWMTDEIFSLMENRRIKNPVDLCSTWKRYAQLLFEDQREARQPINGEEWSGPEILESEVQHALKAMQTRKSPGHDYVHAEKCYHQRQDVCMLHRNLEDLQQIMDRIEAMGKSYDLKINATKAKLMVIGRQPIINTALTVDGNIIERVSRLKYLGAMINERWDCDEEVKLRTNYARTTICKHKNFLLTRSLPLALRLRVVKCYIWSILLYGAETWSLKARTLNRIEAFEMWTLRRLLRVPWTAHATNKEILRTAGCEREILNIVKERKVFYLGHILREMNVGDHSGNQWISMFNDECEKVLGLSSQAAGELMEANNDAFTDVIEQAQFQEFILKCRVKMETYN</sequence>
<reference evidence="6" key="1">
    <citation type="journal article" date="2013" name="Genome Biol.">
        <title>Draft genome of the mountain pine beetle, Dendroctonus ponderosae Hopkins, a major forest pest.</title>
        <authorList>
            <person name="Keeling C.I."/>
            <person name="Yuen M.M."/>
            <person name="Liao N.Y."/>
            <person name="Docking T.R."/>
            <person name="Chan S.K."/>
            <person name="Taylor G.A."/>
            <person name="Palmquist D.L."/>
            <person name="Jackman S.D."/>
            <person name="Nguyen A."/>
            <person name="Li M."/>
            <person name="Henderson H."/>
            <person name="Janes J.K."/>
            <person name="Zhao Y."/>
            <person name="Pandoh P."/>
            <person name="Moore R."/>
            <person name="Sperling F.A."/>
            <person name="Huber D.P."/>
            <person name="Birol I."/>
            <person name="Jones S.J."/>
            <person name="Bohlmann J."/>
        </authorList>
    </citation>
    <scope>NUCLEOTIDE SEQUENCE</scope>
</reference>
<dbReference type="SUPFAM" id="SSF50249">
    <property type="entry name" value="Nucleic acid-binding proteins"/>
    <property type="match status" value="1"/>
</dbReference>
<organism evidence="6">
    <name type="scientific">Dendroctonus ponderosae</name>
    <name type="common">Mountain pine beetle</name>
    <dbReference type="NCBI Taxonomy" id="77166"/>
    <lineage>
        <taxon>Eukaryota</taxon>
        <taxon>Metazoa</taxon>
        <taxon>Ecdysozoa</taxon>
        <taxon>Arthropoda</taxon>
        <taxon>Hexapoda</taxon>
        <taxon>Insecta</taxon>
        <taxon>Pterygota</taxon>
        <taxon>Neoptera</taxon>
        <taxon>Endopterygota</taxon>
        <taxon>Coleoptera</taxon>
        <taxon>Polyphaga</taxon>
        <taxon>Cucujiformia</taxon>
        <taxon>Curculionidae</taxon>
        <taxon>Scolytinae</taxon>
        <taxon>Dendroctonus</taxon>
    </lineage>
</organism>
<dbReference type="InterPro" id="IPR047192">
    <property type="entry name" value="Euk_RPA1_DBD_C"/>
</dbReference>
<dbReference type="InterPro" id="IPR012340">
    <property type="entry name" value="NA-bd_OB-fold"/>
</dbReference>
<evidence type="ECO:0000256" key="5">
    <source>
        <dbReference type="ARBA" id="ARBA00023125"/>
    </source>
</evidence>
<keyword evidence="2" id="KW-0479">Metal-binding</keyword>
<dbReference type="Gene3D" id="2.40.50.140">
    <property type="entry name" value="Nucleic acid-binding proteins"/>
    <property type="match status" value="1"/>
</dbReference>
<evidence type="ECO:0000256" key="3">
    <source>
        <dbReference type="ARBA" id="ARBA00022771"/>
    </source>
</evidence>
<comment type="similarity">
    <text evidence="1">Belongs to the replication factor A protein 1 family.</text>
</comment>
<dbReference type="Pfam" id="PF08646">
    <property type="entry name" value="Rep_fac-A_C"/>
    <property type="match status" value="1"/>
</dbReference>
<proteinExistence type="inferred from homology"/>
<dbReference type="EMBL" id="KB740818">
    <property type="protein sequence ID" value="ENN78857.1"/>
    <property type="molecule type" value="Genomic_DNA"/>
</dbReference>
<evidence type="ECO:0000256" key="1">
    <source>
        <dbReference type="ARBA" id="ARBA00005690"/>
    </source>
</evidence>
<dbReference type="GO" id="GO:0008270">
    <property type="term" value="F:zinc ion binding"/>
    <property type="evidence" value="ECO:0007669"/>
    <property type="project" value="UniProtKB-KW"/>
</dbReference>
<protein>
    <submittedName>
        <fullName evidence="6">Uncharacterized protein</fullName>
    </submittedName>
</protein>
<keyword evidence="5" id="KW-0238">DNA-binding</keyword>
<dbReference type="GO" id="GO:0003677">
    <property type="term" value="F:DNA binding"/>
    <property type="evidence" value="ECO:0007669"/>
    <property type="project" value="UniProtKB-KW"/>
</dbReference>
<keyword evidence="4" id="KW-0862">Zinc</keyword>
<dbReference type="OMA" id="MINERWD"/>
<name>N6UJK7_DENPD</name>
<evidence type="ECO:0000256" key="4">
    <source>
        <dbReference type="ARBA" id="ARBA00022833"/>
    </source>
</evidence>
<feature type="non-terminal residue" evidence="6">
    <location>
        <position position="1"/>
    </location>
</feature>
<dbReference type="PANTHER" id="PTHR47027:SF20">
    <property type="entry name" value="REVERSE TRANSCRIPTASE-LIKE PROTEIN WITH RNA-DIRECTED DNA POLYMERASE DOMAIN"/>
    <property type="match status" value="1"/>
</dbReference>
<evidence type="ECO:0000256" key="2">
    <source>
        <dbReference type="ARBA" id="ARBA00022723"/>
    </source>
</evidence>
<evidence type="ECO:0000313" key="6">
    <source>
        <dbReference type="EMBL" id="ENN78857.1"/>
    </source>
</evidence>
<dbReference type="CDD" id="cd04476">
    <property type="entry name" value="RPA1_DBD_C"/>
    <property type="match status" value="1"/>
</dbReference>
<accession>N6UJK7</accession>
<gene>
    <name evidence="6" type="ORF">YQE_04688</name>
</gene>
<dbReference type="InterPro" id="IPR013955">
    <property type="entry name" value="Rep_factor-A_C"/>
</dbReference>